<evidence type="ECO:0000313" key="2">
    <source>
        <dbReference type="Proteomes" id="UP001319080"/>
    </source>
</evidence>
<dbReference type="Proteomes" id="UP001319080">
    <property type="component" value="Unassembled WGS sequence"/>
</dbReference>
<sequence length="149" mass="16792">MKLVVEKNGTIEYDPTVPCITASFTDFMSSDQFKAFLDKGLTHLIEKKKSHARLLWLADTSKHAVQPEKDIQWVAEEWNPRALKAGINHVAFVLPENVFAVRSVKGYAAKSAAKEDEIKEGVMTVEFFGKIEDAKEWFRNLKPVAAALK</sequence>
<organism evidence="1 2">
    <name type="scientific">Dawidia cretensis</name>
    <dbReference type="NCBI Taxonomy" id="2782350"/>
    <lineage>
        <taxon>Bacteria</taxon>
        <taxon>Pseudomonadati</taxon>
        <taxon>Bacteroidota</taxon>
        <taxon>Cytophagia</taxon>
        <taxon>Cytophagales</taxon>
        <taxon>Chryseotaleaceae</taxon>
        <taxon>Dawidia</taxon>
    </lineage>
</organism>
<proteinExistence type="predicted"/>
<accession>A0AAP2DVA3</accession>
<gene>
    <name evidence="1" type="ORF">KK062_00075</name>
</gene>
<dbReference type="AlphaFoldDB" id="A0AAP2DVA3"/>
<reference evidence="1 2" key="1">
    <citation type="submission" date="2021-05" db="EMBL/GenBank/DDBJ databases">
        <title>A Polyphasic approach of four new species of the genus Ohtaekwangia: Ohtaekwangia histidinii sp. nov., Ohtaekwangia cretensis sp. nov., Ohtaekwangia indiensis sp. nov., Ohtaekwangia reichenbachii sp. nov. from diverse environment.</title>
        <authorList>
            <person name="Octaviana S."/>
        </authorList>
    </citation>
    <scope>NUCLEOTIDE SEQUENCE [LARGE SCALE GENOMIC DNA]</scope>
    <source>
        <strain evidence="1 2">PWU5</strain>
    </source>
</reference>
<dbReference type="EMBL" id="JAHESE010000001">
    <property type="protein sequence ID" value="MBT1706592.1"/>
    <property type="molecule type" value="Genomic_DNA"/>
</dbReference>
<keyword evidence="2" id="KW-1185">Reference proteome</keyword>
<evidence type="ECO:0000313" key="1">
    <source>
        <dbReference type="EMBL" id="MBT1706592.1"/>
    </source>
</evidence>
<dbReference type="RefSeq" id="WP_254082185.1">
    <property type="nucleotide sequence ID" value="NZ_JAHESE010000001.1"/>
</dbReference>
<name>A0AAP2DVA3_9BACT</name>
<comment type="caution">
    <text evidence="1">The sequence shown here is derived from an EMBL/GenBank/DDBJ whole genome shotgun (WGS) entry which is preliminary data.</text>
</comment>
<protein>
    <submittedName>
        <fullName evidence="1">Uncharacterized protein</fullName>
    </submittedName>
</protein>